<evidence type="ECO:0000313" key="3">
    <source>
        <dbReference type="EMBL" id="QAV16577.1"/>
    </source>
</evidence>
<dbReference type="EMBL" id="CP026520">
    <property type="protein sequence ID" value="QAV16577.1"/>
    <property type="molecule type" value="Genomic_DNA"/>
</dbReference>
<keyword evidence="1" id="KW-1133">Transmembrane helix</keyword>
<dbReference type="EMBL" id="JAMDMJ010000010">
    <property type="protein sequence ID" value="MCY9596135.1"/>
    <property type="molecule type" value="Genomic_DNA"/>
</dbReference>
<feature type="transmembrane region" description="Helical" evidence="1">
    <location>
        <begin position="146"/>
        <end position="162"/>
    </location>
</feature>
<evidence type="ECO:0000313" key="4">
    <source>
        <dbReference type="Proteomes" id="UP000288943"/>
    </source>
</evidence>
<feature type="transmembrane region" description="Helical" evidence="1">
    <location>
        <begin position="227"/>
        <end position="248"/>
    </location>
</feature>
<feature type="transmembrane region" description="Helical" evidence="1">
    <location>
        <begin position="260"/>
        <end position="282"/>
    </location>
</feature>
<feature type="transmembrane region" description="Helical" evidence="1">
    <location>
        <begin position="167"/>
        <end position="187"/>
    </location>
</feature>
<evidence type="ECO:0000256" key="1">
    <source>
        <dbReference type="SAM" id="Phobius"/>
    </source>
</evidence>
<dbReference type="RefSeq" id="WP_042233954.1">
    <property type="nucleotide sequence ID" value="NZ_CP026520.1"/>
</dbReference>
<dbReference type="OrthoDB" id="2786532at2"/>
<feature type="transmembrane region" description="Helical" evidence="1">
    <location>
        <begin position="57"/>
        <end position="74"/>
    </location>
</feature>
<proteinExistence type="predicted"/>
<evidence type="ECO:0000313" key="5">
    <source>
        <dbReference type="Proteomes" id="UP001527202"/>
    </source>
</evidence>
<dbReference type="AlphaFoldDB" id="A0A410WQK6"/>
<reference evidence="3 4" key="1">
    <citation type="submission" date="2018-01" db="EMBL/GenBank/DDBJ databases">
        <title>The whole genome sequencing and assembly of Paenibacillus chitinolyticus KCCM 41400 strain.</title>
        <authorList>
            <person name="Kim J.-Y."/>
            <person name="Park M.-K."/>
            <person name="Lee Y.-J."/>
            <person name="Yi H."/>
            <person name="Bahn Y.-S."/>
            <person name="Kim J.F."/>
            <person name="Lee D.-W."/>
        </authorList>
    </citation>
    <scope>NUCLEOTIDE SEQUENCE [LARGE SCALE GENOMIC DNA]</scope>
    <source>
        <strain evidence="3 4">KCCM 41400</strain>
    </source>
</reference>
<sequence>MNRWLRAFSLELRLLRSNPVLLVLPVLYGAWMIYSLARIAPPVSQDLYLYVYDFHKVKHTLTLGAAMLLGILLIRRDTAKMAYEWTAGLPVSPAVLFSVKYAAGLLYLSLFTAAMAVVYVYFALHYGIARPIMFRELSFFAVQYEWSYMVTLALAMLLAIAIRNRIVYLIGFCAWVFGTFFIDQFIIERLGVLELRVLKPFHLSGMTLASFYANEAWGPWITNRETWLARWFVLSFTLVLLTVCVTILKWVRPSGTRARWAGALILFTVLSAGSYYTYVGFWTPHFAAYREQLRNAPTESVYSQRTITQFTVSSYKMELAPISSDGLQASVEVSLRPADLPQGDVSFTLHDYFHVEQLLLDHQPVSFTRRGNLISVESRYFDSSKSSQTLTFNYKSRGVNWTYGSQQGEQIISFVMDPYLYLPNSAAWYPLPNNGPLYLTDERKKELFYGGPQPLAQPADFDVTFKDFSNPIYGSITEKQGAPRIQHFEQKGVKYLTFIAGNLIQFSDAKGSLKLQTTPGNRWEADLFWKDILRMKAYYEALLQTNLSAVRNIVYMPFGNLASLDSRQSAVAGSSYYINESKNHNLDDYQRIRTTYALLFGDDSYQSSYAEVSRDASGNTDETVKPSIFMEIRAAFLYLYYRDGLQLTEEQIRSVQFSGQFLPKDRTTGDQSLGQQIKNHILLQVREALDAGRTEDVKKVLASFYKKGLGAPDAPFRYPVVTLDDWNREWAKVFGS</sequence>
<dbReference type="GeneID" id="95373634"/>
<gene>
    <name evidence="2" type="ORF">M5X16_10145</name>
    <name evidence="3" type="ORF">PC41400_02245</name>
</gene>
<name>A0A410WQK6_9BACL</name>
<accession>A0A410WQK6</accession>
<reference evidence="2 5" key="2">
    <citation type="submission" date="2022-05" db="EMBL/GenBank/DDBJ databases">
        <title>Genome Sequencing of Bee-Associated Microbes.</title>
        <authorList>
            <person name="Dunlap C."/>
        </authorList>
    </citation>
    <scope>NUCLEOTIDE SEQUENCE [LARGE SCALE GENOMIC DNA]</scope>
    <source>
        <strain evidence="2 5">NRRL B-23120</strain>
    </source>
</reference>
<keyword evidence="5" id="KW-1185">Reference proteome</keyword>
<dbReference type="Proteomes" id="UP000288943">
    <property type="component" value="Chromosome"/>
</dbReference>
<keyword evidence="1" id="KW-0472">Membrane</keyword>
<dbReference type="KEGG" id="pchi:PC41400_02245"/>
<dbReference type="Proteomes" id="UP001527202">
    <property type="component" value="Unassembled WGS sequence"/>
</dbReference>
<keyword evidence="1" id="KW-0812">Transmembrane</keyword>
<feature type="transmembrane region" description="Helical" evidence="1">
    <location>
        <begin position="105"/>
        <end position="126"/>
    </location>
</feature>
<feature type="transmembrane region" description="Helical" evidence="1">
    <location>
        <begin position="20"/>
        <end position="37"/>
    </location>
</feature>
<organism evidence="3 4">
    <name type="scientific">Paenibacillus chitinolyticus</name>
    <dbReference type="NCBI Taxonomy" id="79263"/>
    <lineage>
        <taxon>Bacteria</taxon>
        <taxon>Bacillati</taxon>
        <taxon>Bacillota</taxon>
        <taxon>Bacilli</taxon>
        <taxon>Bacillales</taxon>
        <taxon>Paenibacillaceae</taxon>
        <taxon>Paenibacillus</taxon>
    </lineage>
</organism>
<evidence type="ECO:0000313" key="2">
    <source>
        <dbReference type="EMBL" id="MCY9596135.1"/>
    </source>
</evidence>
<protein>
    <submittedName>
        <fullName evidence="3">Uncharacterized protein</fullName>
    </submittedName>
</protein>